<gene>
    <name evidence="1" type="ORF">C8D92_102232</name>
</gene>
<dbReference type="SUPFAM" id="SSF46955">
    <property type="entry name" value="Putative DNA-binding domain"/>
    <property type="match status" value="1"/>
</dbReference>
<evidence type="ECO:0000313" key="2">
    <source>
        <dbReference type="Proteomes" id="UP000245887"/>
    </source>
</evidence>
<dbReference type="AlphaFoldDB" id="A0A2U1CZI3"/>
<protein>
    <submittedName>
        <fullName evidence="1">AlpA family transcriptional regulator</fullName>
    </submittedName>
</protein>
<organism evidence="1 2">
    <name type="scientific">Tamilnaduibacter salinus</name>
    <dbReference type="NCBI Taxonomy" id="1484056"/>
    <lineage>
        <taxon>Bacteria</taxon>
        <taxon>Pseudomonadati</taxon>
        <taxon>Pseudomonadota</taxon>
        <taxon>Gammaproteobacteria</taxon>
        <taxon>Pseudomonadales</taxon>
        <taxon>Marinobacteraceae</taxon>
        <taxon>Tamilnaduibacter</taxon>
    </lineage>
</organism>
<sequence length="64" mass="7368">MTQLSDEKYLSDKNLAARYGVSRITPWRWVREGKYPAPIKLGDNCTRWKLSDIIAWENRNGGAA</sequence>
<dbReference type="InterPro" id="IPR010260">
    <property type="entry name" value="AlpA"/>
</dbReference>
<dbReference type="Proteomes" id="UP000245887">
    <property type="component" value="Unassembled WGS sequence"/>
</dbReference>
<dbReference type="Pfam" id="PF05930">
    <property type="entry name" value="Phage_AlpA"/>
    <property type="match status" value="1"/>
</dbReference>
<proteinExistence type="predicted"/>
<dbReference type="InterPro" id="IPR009061">
    <property type="entry name" value="DNA-bd_dom_put_sf"/>
</dbReference>
<accession>A0A2U1CZI3</accession>
<dbReference type="RefSeq" id="WP_116918434.1">
    <property type="nucleotide sequence ID" value="NZ_QEKQ01000002.1"/>
</dbReference>
<name>A0A2U1CZI3_9GAMM</name>
<reference evidence="1 2" key="1">
    <citation type="submission" date="2018-04" db="EMBL/GenBank/DDBJ databases">
        <title>Genomic Encyclopedia of Type Strains, Phase IV (KMG-IV): sequencing the most valuable type-strain genomes for metagenomic binning, comparative biology and taxonomic classification.</title>
        <authorList>
            <person name="Goeker M."/>
        </authorList>
    </citation>
    <scope>NUCLEOTIDE SEQUENCE [LARGE SCALE GENOMIC DNA]</scope>
    <source>
        <strain evidence="1 2">DSM 28688</strain>
    </source>
</reference>
<comment type="caution">
    <text evidence="1">The sequence shown here is derived from an EMBL/GenBank/DDBJ whole genome shotgun (WGS) entry which is preliminary data.</text>
</comment>
<dbReference type="Gene3D" id="1.10.238.160">
    <property type="match status" value="1"/>
</dbReference>
<evidence type="ECO:0000313" key="1">
    <source>
        <dbReference type="EMBL" id="PVY78192.1"/>
    </source>
</evidence>
<dbReference type="OrthoDB" id="5298532at2"/>
<dbReference type="EMBL" id="QEKQ01000002">
    <property type="protein sequence ID" value="PVY78192.1"/>
    <property type="molecule type" value="Genomic_DNA"/>
</dbReference>